<keyword evidence="2" id="KW-0677">Repeat</keyword>
<evidence type="ECO:0000313" key="7">
    <source>
        <dbReference type="Proteomes" id="UP000079169"/>
    </source>
</evidence>
<evidence type="ECO:0000256" key="4">
    <source>
        <dbReference type="PROSITE-ProRule" id="PRU00221"/>
    </source>
</evidence>
<feature type="compositionally biased region" description="Acidic residues" evidence="5">
    <location>
        <begin position="210"/>
        <end position="225"/>
    </location>
</feature>
<evidence type="ECO:0000256" key="5">
    <source>
        <dbReference type="SAM" id="MobiDB-lite"/>
    </source>
</evidence>
<dbReference type="Proteomes" id="UP000079169">
    <property type="component" value="Unplaced"/>
</dbReference>
<evidence type="ECO:0000256" key="2">
    <source>
        <dbReference type="ARBA" id="ARBA00022737"/>
    </source>
</evidence>
<feature type="compositionally biased region" description="Polar residues" evidence="5">
    <location>
        <begin position="193"/>
        <end position="207"/>
    </location>
</feature>
<feature type="compositionally biased region" description="Basic and acidic residues" evidence="5">
    <location>
        <begin position="117"/>
        <end position="130"/>
    </location>
</feature>
<dbReference type="PANTHER" id="PTHR16017:SF0">
    <property type="entry name" value="WD REPEAT-CONTAINING PROTEIN 70"/>
    <property type="match status" value="1"/>
</dbReference>
<dbReference type="GO" id="GO:0005634">
    <property type="term" value="C:nucleus"/>
    <property type="evidence" value="ECO:0007669"/>
    <property type="project" value="TreeGrafter"/>
</dbReference>
<feature type="repeat" description="WD" evidence="4">
    <location>
        <begin position="338"/>
        <end position="380"/>
    </location>
</feature>
<gene>
    <name evidence="8" type="primary">LOC103515548</name>
</gene>
<feature type="region of interest" description="Disordered" evidence="5">
    <location>
        <begin position="22"/>
        <end position="227"/>
    </location>
</feature>
<dbReference type="GeneID" id="103515548"/>
<dbReference type="SUPFAM" id="SSF50978">
    <property type="entry name" value="WD40 repeat-like"/>
    <property type="match status" value="1"/>
</dbReference>
<feature type="signal peptide" evidence="6">
    <location>
        <begin position="1"/>
        <end position="19"/>
    </location>
</feature>
<dbReference type="PROSITE" id="PS50294">
    <property type="entry name" value="WD_REPEATS_REGION"/>
    <property type="match status" value="1"/>
</dbReference>
<dbReference type="InterPro" id="IPR051858">
    <property type="entry name" value="WD_repeat_GAD-1"/>
</dbReference>
<feature type="repeat" description="WD" evidence="4">
    <location>
        <begin position="398"/>
        <end position="419"/>
    </location>
</feature>
<dbReference type="STRING" id="121845.A0A1S3DBQ1"/>
<comment type="similarity">
    <text evidence="3">Belongs to the WD repeat GAD-1 family.</text>
</comment>
<dbReference type="KEGG" id="dci:103515548"/>
<feature type="compositionally biased region" description="Basic and acidic residues" evidence="5">
    <location>
        <begin position="37"/>
        <end position="54"/>
    </location>
</feature>
<dbReference type="InterPro" id="IPR036322">
    <property type="entry name" value="WD40_repeat_dom_sf"/>
</dbReference>
<dbReference type="RefSeq" id="XP_008478705.2">
    <property type="nucleotide sequence ID" value="XM_008480483.3"/>
</dbReference>
<feature type="repeat" description="WD" evidence="4">
    <location>
        <begin position="237"/>
        <end position="269"/>
    </location>
</feature>
<dbReference type="SMART" id="SM00320">
    <property type="entry name" value="WD40"/>
    <property type="match status" value="6"/>
</dbReference>
<feature type="region of interest" description="Disordered" evidence="5">
    <location>
        <begin position="611"/>
        <end position="641"/>
    </location>
</feature>
<feature type="region of interest" description="Disordered" evidence="5">
    <location>
        <begin position="692"/>
        <end position="714"/>
    </location>
</feature>
<feature type="repeat" description="WD" evidence="4">
    <location>
        <begin position="434"/>
        <end position="469"/>
    </location>
</feature>
<feature type="chain" id="PRO_5018013353" evidence="6">
    <location>
        <begin position="20"/>
        <end position="714"/>
    </location>
</feature>
<dbReference type="GO" id="GO:0035861">
    <property type="term" value="C:site of double-strand break"/>
    <property type="evidence" value="ECO:0007669"/>
    <property type="project" value="TreeGrafter"/>
</dbReference>
<accession>A0A1S3DBQ1</accession>
<dbReference type="PANTHER" id="PTHR16017">
    <property type="entry name" value="GASTRULATION DEFECTIVE PROTEIN 1-RELATED"/>
    <property type="match status" value="1"/>
</dbReference>
<evidence type="ECO:0000256" key="3">
    <source>
        <dbReference type="ARBA" id="ARBA00038343"/>
    </source>
</evidence>
<keyword evidence="7" id="KW-1185">Reference proteome</keyword>
<evidence type="ECO:0000313" key="8">
    <source>
        <dbReference type="RefSeq" id="XP_008478705.2"/>
    </source>
</evidence>
<dbReference type="PROSITE" id="PS50082">
    <property type="entry name" value="WD_REPEATS_2"/>
    <property type="match status" value="4"/>
</dbReference>
<dbReference type="FunFam" id="2.130.10.10:FF:001319">
    <property type="entry name" value="Gastrulation defective protein 1"/>
    <property type="match status" value="1"/>
</dbReference>
<dbReference type="Pfam" id="PF00400">
    <property type="entry name" value="WD40"/>
    <property type="match status" value="4"/>
</dbReference>
<organism evidence="7 8">
    <name type="scientific">Diaphorina citri</name>
    <name type="common">Asian citrus psyllid</name>
    <dbReference type="NCBI Taxonomy" id="121845"/>
    <lineage>
        <taxon>Eukaryota</taxon>
        <taxon>Metazoa</taxon>
        <taxon>Ecdysozoa</taxon>
        <taxon>Arthropoda</taxon>
        <taxon>Hexapoda</taxon>
        <taxon>Insecta</taxon>
        <taxon>Pterygota</taxon>
        <taxon>Neoptera</taxon>
        <taxon>Paraneoptera</taxon>
        <taxon>Hemiptera</taxon>
        <taxon>Sternorrhyncha</taxon>
        <taxon>Psylloidea</taxon>
        <taxon>Psyllidae</taxon>
        <taxon>Diaphorininae</taxon>
        <taxon>Diaphorina</taxon>
    </lineage>
</organism>
<reference evidence="8" key="1">
    <citation type="submission" date="2025-08" db="UniProtKB">
        <authorList>
            <consortium name="RefSeq"/>
        </authorList>
    </citation>
    <scope>IDENTIFICATION</scope>
</reference>
<name>A0A1S3DBQ1_DIACI</name>
<dbReference type="Gene3D" id="2.130.10.10">
    <property type="entry name" value="YVTN repeat-like/Quinoprotein amine dehydrogenase"/>
    <property type="match status" value="2"/>
</dbReference>
<proteinExistence type="inferred from homology"/>
<feature type="compositionally biased region" description="Polar residues" evidence="5">
    <location>
        <begin position="98"/>
        <end position="108"/>
    </location>
</feature>
<keyword evidence="6" id="KW-0732">Signal</keyword>
<dbReference type="InterPro" id="IPR001680">
    <property type="entry name" value="WD40_rpt"/>
</dbReference>
<dbReference type="PaxDb" id="121845-A0A1S3DBQ1"/>
<sequence length="714" mass="79141">MLSSELLFLMHISAMEALADYLSSSDEEEETNVSPADKLKELDIKDQPKDEKTVKIYGPPKPERLMKQGANDVKNESTNTKPLMLETLESRNDEPPININTTGENKNNPEGPMSKSENIKNEIKDSSKESDESEESSGDSSSSSDEEDDDIIGPPIPTSLDTKDDLIGPPIPDIGPPSGLENDSGLVGPPIPSNLSNPNDNTKQSTKTQEDDEDDDMSEDEEEEEKLVVPLSKDITFRHGSKAVTGLAVDPAGARLASGAVDYEVKFWDFAGMDSSFHSFRSLYPCGNNPIKGIEYSSTGDAVLIVSGMSQAKIFDRDGIEILECVKGDQYIADLARTKGHTSPLTSGMWHPYLRQEFMTTSEDSSCRLWDVGKGSQHKSIMKCKTKNGLKTVPTTCSYSRDGNLIACGCMDGSIQMWDHRKMFVNTTKLLRDAHQNGSEISSLQFSYHGNMLCSRACDDTLKLWDLRNFKKPVHVAGNLFSRYGSTSCTFSPNDSMVMTGESINKGETDGKLHIFKTATFEKVQELSIPNSHIIKTIWHPRLNQIFIGCGDGSVKIFFDEDKSARGAKLFIGKKKTKKRQMDVISAASQPIITPHSLPLFRQEKPKPLHKKLEKERQDPVKSHRPDLPIKSGQGGRVAASGSTLSSYVIRNLGLSKRVEDDQDPREAILRYAKDAAENPYWITPAYKKTQPNAIFKKEEDSDEEGESKKPRLV</sequence>
<evidence type="ECO:0000256" key="6">
    <source>
        <dbReference type="SAM" id="SignalP"/>
    </source>
</evidence>
<feature type="compositionally biased region" description="Basic and acidic residues" evidence="5">
    <location>
        <begin position="611"/>
        <end position="628"/>
    </location>
</feature>
<dbReference type="InterPro" id="IPR015943">
    <property type="entry name" value="WD40/YVTN_repeat-like_dom_sf"/>
</dbReference>
<dbReference type="AlphaFoldDB" id="A0A1S3DBQ1"/>
<evidence type="ECO:0000256" key="1">
    <source>
        <dbReference type="ARBA" id="ARBA00022574"/>
    </source>
</evidence>
<protein>
    <submittedName>
        <fullName evidence="8">Gastrulation defective protein 1 homolog</fullName>
    </submittedName>
</protein>
<keyword evidence="1 4" id="KW-0853">WD repeat</keyword>